<sequence length="111" mass="11901">MLRNLPAGWLAPGVSLATTTLPPCCRLAYRSAALDDQPKARSRETQGTTHRGPTSGFGWALRPIVVVSRARVLDEPTRLDDDSAWGVGRKLGPALEAQARAVVCCRSSVFA</sequence>
<dbReference type="EMBL" id="JBGNUJ010000013">
    <property type="protein sequence ID" value="KAL3952141.1"/>
    <property type="molecule type" value="Genomic_DNA"/>
</dbReference>
<organism evidence="1 2">
    <name type="scientific">Purpureocillium lilacinum</name>
    <name type="common">Paecilomyces lilacinus</name>
    <dbReference type="NCBI Taxonomy" id="33203"/>
    <lineage>
        <taxon>Eukaryota</taxon>
        <taxon>Fungi</taxon>
        <taxon>Dikarya</taxon>
        <taxon>Ascomycota</taxon>
        <taxon>Pezizomycotina</taxon>
        <taxon>Sordariomycetes</taxon>
        <taxon>Hypocreomycetidae</taxon>
        <taxon>Hypocreales</taxon>
        <taxon>Ophiocordycipitaceae</taxon>
        <taxon>Purpureocillium</taxon>
    </lineage>
</organism>
<gene>
    <name evidence="1" type="ORF">ACCO45_013858</name>
</gene>
<dbReference type="Proteomes" id="UP001638806">
    <property type="component" value="Unassembled WGS sequence"/>
</dbReference>
<reference evidence="1" key="1">
    <citation type="submission" date="2024-12" db="EMBL/GenBank/DDBJ databases">
        <title>Comparative genomics and development of molecular markers within Purpureocillium lilacinum and among Purpureocillium species.</title>
        <authorList>
            <person name="Yeh Z.-Y."/>
            <person name="Ni N.-T."/>
            <person name="Lo P.-H."/>
            <person name="Mushyakhwo K."/>
            <person name="Lin C.-F."/>
            <person name="Nai Y.-S."/>
        </authorList>
    </citation>
    <scope>NUCLEOTIDE SEQUENCE</scope>
    <source>
        <strain evidence="1">NCHU-NPUST-175</strain>
    </source>
</reference>
<name>A0ACC4D751_PURLI</name>
<comment type="caution">
    <text evidence="1">The sequence shown here is derived from an EMBL/GenBank/DDBJ whole genome shotgun (WGS) entry which is preliminary data.</text>
</comment>
<keyword evidence="2" id="KW-1185">Reference proteome</keyword>
<evidence type="ECO:0000313" key="2">
    <source>
        <dbReference type="Proteomes" id="UP001638806"/>
    </source>
</evidence>
<accession>A0ACC4D751</accession>
<evidence type="ECO:0000313" key="1">
    <source>
        <dbReference type="EMBL" id="KAL3952141.1"/>
    </source>
</evidence>
<proteinExistence type="predicted"/>
<protein>
    <submittedName>
        <fullName evidence="1">Uncharacterized protein</fullName>
    </submittedName>
</protein>